<dbReference type="Pfam" id="PF05266">
    <property type="entry name" value="DUF724"/>
    <property type="match status" value="2"/>
</dbReference>
<feature type="compositionally biased region" description="Polar residues" evidence="4">
    <location>
        <begin position="657"/>
        <end position="666"/>
    </location>
</feature>
<keyword evidence="3" id="KW-0175">Coiled coil</keyword>
<evidence type="ECO:0000256" key="3">
    <source>
        <dbReference type="SAM" id="Coils"/>
    </source>
</evidence>
<feature type="domain" description="Agenet" evidence="5">
    <location>
        <begin position="162"/>
        <end position="230"/>
    </location>
</feature>
<evidence type="ECO:0000256" key="2">
    <source>
        <dbReference type="ARBA" id="ARBA00022604"/>
    </source>
</evidence>
<dbReference type="SMART" id="SM00743">
    <property type="entry name" value="Agenet"/>
    <property type="match status" value="4"/>
</dbReference>
<dbReference type="InterPro" id="IPR014002">
    <property type="entry name" value="Agenet_dom_plant"/>
</dbReference>
<feature type="region of interest" description="Disordered" evidence="4">
    <location>
        <begin position="484"/>
        <end position="542"/>
    </location>
</feature>
<dbReference type="AlphaFoldDB" id="A0A5J5C2E7"/>
<feature type="domain" description="Agenet" evidence="5">
    <location>
        <begin position="9"/>
        <end position="87"/>
    </location>
</feature>
<dbReference type="Proteomes" id="UP000325577">
    <property type="component" value="Linkage Group LG0"/>
</dbReference>
<dbReference type="Pfam" id="PF05641">
    <property type="entry name" value="Agenet"/>
    <property type="match status" value="2"/>
</dbReference>
<keyword evidence="7" id="KW-1185">Reference proteome</keyword>
<sequence length="1156" mass="130389">MGVLSEEPQFLDKGSLVEVSTDEEGFGGAWYVATVLDPPPRSASKKKNQHSNRVHVEYQTLLDEDGSKPLRERVNVAFVRPSPPPSEANIAQSFQFNDVVDAFYCDGWWTGVITRVLDNSRFVVTFQNPPDEIEFGLRDLRVHREWVDGKWIEPEKQRTTGLIFSAGKNVEVSFDEEDYRDVWFPAIVLEVFGNDSFLVEYQSPGITSEAGFLKVTVDSLHIRPSPPHLKDKIFCLLEKVDALYNFGWWSGVITKELADHRYIIFFKHTNKEREHSHSELRAHLDWIDGNWVCISQQQSKRQKIGELENHRTVPAKRKGRRSKLLVQSLQPSVGGEEGNAGVNTAEEFVEKECITVIAGGMRGSQAKMLEHFPSEELMRDQKQQFDDPARDKIKEISQLGGGNNQIKRRGRPPKLSVKSPKASAAGKVHNGDVVAADGDVVAADEIVVKDCILSEGELPCVTGEGSTRMGGLLPGKKHLKLIGDNKKLLNGPPRQKNKLSSTKKMPPAKKEKLPNEEVVQASSKQLEKNSSKRGRKRRSAIVNIESPIQGKVHNGDVVTADEIVVKDCIMSEGVLTPVTGEGSTRVGGLLSGKEHLKLIGDNKKLLNGPPRHKNKLSSTKKMPPAKKEKLPNEVVVQASSKQLENNSSKRGRKRKSASVNIESPIQDSRDASRGKAAEVFETDSTRKEVGMAIDELRSSLSDDQPLSMWFEGMHSPTTVDHSRVSPGRAVQQYTVTSVRQEEIAIHPGVNVSNDIVSDYSPRLPFVKTFPLWETIESMEVFQVMPQKPHFRPLDSCKECSREGLAIGSMVNFSGVVKTTSELHFDDPRSIVEDSLDTLLELENHGFDVKVVRDRLTRLLLIKDRQEQLQDQLKELRNWMVEHNHEKTKIHEEIDEIIKQIRELEGKRSLSMLMKGIKESEIASLQARLDTINEEIKNVQLDFEGLAAAKQYPAVDANGEIEPDDCQRLPFVKSFRHVWEAIESMEAFKVMPQKPHFHPLNHCREMFREGFAIGSMVTFASVITKTSELHFDDPRSVIEDSLETLLNLESHGFDVKLLRDRLTGLLLIKDKQEKLQEETKELRNSMEEHNRERTKIHEEIEEMYKQMRELERKRSLATSMKGNKASEITSLQARAGAINEDIKSLQLDFEGVAAAPW</sequence>
<evidence type="ECO:0000313" key="6">
    <source>
        <dbReference type="EMBL" id="KAA8549056.1"/>
    </source>
</evidence>
<evidence type="ECO:0000259" key="5">
    <source>
        <dbReference type="SMART" id="SM00743"/>
    </source>
</evidence>
<dbReference type="PANTHER" id="PTHR31917:SF162">
    <property type="entry name" value="AGENET DOMAIN-CONTAINING PROTEIN"/>
    <property type="match status" value="1"/>
</dbReference>
<dbReference type="PANTHER" id="PTHR31917">
    <property type="entry name" value="AGENET DOMAIN-CONTAINING PROTEIN-RELATED"/>
    <property type="match status" value="1"/>
</dbReference>
<feature type="region of interest" description="Disordered" evidence="4">
    <location>
        <begin position="600"/>
        <end position="678"/>
    </location>
</feature>
<dbReference type="CDD" id="cd20406">
    <property type="entry name" value="Tudor_Agenet_AtDUF_rpt2_4"/>
    <property type="match status" value="2"/>
</dbReference>
<feature type="coiled-coil region" evidence="3">
    <location>
        <begin position="861"/>
        <end position="941"/>
    </location>
</feature>
<evidence type="ECO:0000256" key="4">
    <source>
        <dbReference type="SAM" id="MobiDB-lite"/>
    </source>
</evidence>
<accession>A0A5J5C2E7</accession>
<feature type="coiled-coil region" evidence="3">
    <location>
        <begin position="1064"/>
        <end position="1119"/>
    </location>
</feature>
<feature type="domain" description="Agenet" evidence="5">
    <location>
        <begin position="92"/>
        <end position="148"/>
    </location>
</feature>
<dbReference type="CDD" id="cd20405">
    <property type="entry name" value="Tudor_Agenet_AtDUF_rpt1_3"/>
    <property type="match status" value="2"/>
</dbReference>
<keyword evidence="1" id="KW-0813">Transport</keyword>
<dbReference type="OrthoDB" id="687110at2759"/>
<protein>
    <recommendedName>
        <fullName evidence="5">Agenet domain-containing protein</fullName>
    </recommendedName>
</protein>
<feature type="compositionally biased region" description="Polar residues" evidence="4">
    <location>
        <begin position="637"/>
        <end position="646"/>
    </location>
</feature>
<dbReference type="InterPro" id="IPR008395">
    <property type="entry name" value="Agenet-like_dom"/>
</dbReference>
<name>A0A5J5C2E7_9ASTE</name>
<keyword evidence="2" id="KW-0341">Growth regulation</keyword>
<gene>
    <name evidence="6" type="ORF">F0562_000740</name>
</gene>
<feature type="compositionally biased region" description="Basic and acidic residues" evidence="4">
    <location>
        <begin position="667"/>
        <end position="678"/>
    </location>
</feature>
<dbReference type="EMBL" id="CM018031">
    <property type="protein sequence ID" value="KAA8549056.1"/>
    <property type="molecule type" value="Genomic_DNA"/>
</dbReference>
<reference evidence="6 7" key="1">
    <citation type="submission" date="2019-09" db="EMBL/GenBank/DDBJ databases">
        <title>A chromosome-level genome assembly of the Chinese tupelo Nyssa sinensis.</title>
        <authorList>
            <person name="Yang X."/>
            <person name="Kang M."/>
            <person name="Yang Y."/>
            <person name="Xiong H."/>
            <person name="Wang M."/>
            <person name="Zhang Z."/>
            <person name="Wang Z."/>
            <person name="Wu H."/>
            <person name="Ma T."/>
            <person name="Liu J."/>
            <person name="Xi Z."/>
        </authorList>
    </citation>
    <scope>NUCLEOTIDE SEQUENCE [LARGE SCALE GENOMIC DNA]</scope>
    <source>
        <strain evidence="6">J267</strain>
        <tissue evidence="6">Leaf</tissue>
    </source>
</reference>
<feature type="domain" description="Agenet" evidence="5">
    <location>
        <begin position="232"/>
        <end position="288"/>
    </location>
</feature>
<evidence type="ECO:0000256" key="1">
    <source>
        <dbReference type="ARBA" id="ARBA00022448"/>
    </source>
</evidence>
<feature type="region of interest" description="Disordered" evidence="4">
    <location>
        <begin position="398"/>
        <end position="425"/>
    </location>
</feature>
<evidence type="ECO:0000313" key="7">
    <source>
        <dbReference type="Proteomes" id="UP000325577"/>
    </source>
</evidence>
<proteinExistence type="predicted"/>
<organism evidence="6 7">
    <name type="scientific">Nyssa sinensis</name>
    <dbReference type="NCBI Taxonomy" id="561372"/>
    <lineage>
        <taxon>Eukaryota</taxon>
        <taxon>Viridiplantae</taxon>
        <taxon>Streptophyta</taxon>
        <taxon>Embryophyta</taxon>
        <taxon>Tracheophyta</taxon>
        <taxon>Spermatophyta</taxon>
        <taxon>Magnoliopsida</taxon>
        <taxon>eudicotyledons</taxon>
        <taxon>Gunneridae</taxon>
        <taxon>Pentapetalae</taxon>
        <taxon>asterids</taxon>
        <taxon>Cornales</taxon>
        <taxon>Nyssaceae</taxon>
        <taxon>Nyssa</taxon>
    </lineage>
</organism>
<dbReference type="InterPro" id="IPR007930">
    <property type="entry name" value="DUF724"/>
</dbReference>